<protein>
    <submittedName>
        <fullName evidence="2">Uncharacterized protein</fullName>
    </submittedName>
</protein>
<dbReference type="Proteomes" id="UP000197138">
    <property type="component" value="Unassembled WGS sequence"/>
</dbReference>
<evidence type="ECO:0000313" key="3">
    <source>
        <dbReference type="Proteomes" id="UP000197138"/>
    </source>
</evidence>
<gene>
    <name evidence="2" type="ORF">CDL15_Pgr012926</name>
</gene>
<reference evidence="3" key="1">
    <citation type="journal article" date="2017" name="Plant J.">
        <title>The pomegranate (Punica granatum L.) genome and the genomics of punicalagin biosynthesis.</title>
        <authorList>
            <person name="Qin G."/>
            <person name="Xu C."/>
            <person name="Ming R."/>
            <person name="Tang H."/>
            <person name="Guyot R."/>
            <person name="Kramer E.M."/>
            <person name="Hu Y."/>
            <person name="Yi X."/>
            <person name="Qi Y."/>
            <person name="Xu X."/>
            <person name="Gao Z."/>
            <person name="Pan H."/>
            <person name="Jian J."/>
            <person name="Tian Y."/>
            <person name="Yue Z."/>
            <person name="Xu Y."/>
        </authorList>
    </citation>
    <scope>NUCLEOTIDE SEQUENCE [LARGE SCALE GENOMIC DNA]</scope>
    <source>
        <strain evidence="3">cv. Dabenzi</strain>
    </source>
</reference>
<dbReference type="AlphaFoldDB" id="A0A218XE18"/>
<name>A0A218XE18_PUNGR</name>
<proteinExistence type="predicted"/>
<organism evidence="2 3">
    <name type="scientific">Punica granatum</name>
    <name type="common">Pomegranate</name>
    <dbReference type="NCBI Taxonomy" id="22663"/>
    <lineage>
        <taxon>Eukaryota</taxon>
        <taxon>Viridiplantae</taxon>
        <taxon>Streptophyta</taxon>
        <taxon>Embryophyta</taxon>
        <taxon>Tracheophyta</taxon>
        <taxon>Spermatophyta</taxon>
        <taxon>Magnoliopsida</taxon>
        <taxon>eudicotyledons</taxon>
        <taxon>Gunneridae</taxon>
        <taxon>Pentapetalae</taxon>
        <taxon>rosids</taxon>
        <taxon>malvids</taxon>
        <taxon>Myrtales</taxon>
        <taxon>Lythraceae</taxon>
        <taxon>Punica</taxon>
    </lineage>
</organism>
<comment type="caution">
    <text evidence="2">The sequence shown here is derived from an EMBL/GenBank/DDBJ whole genome shotgun (WGS) entry which is preliminary data.</text>
</comment>
<sequence length="68" mass="6774">MVCVGSGSRKEDTPSSVAPPFSSQLAVSLLKSRQSEGDGAARHLTPTAVEGGAWEAATRSSSDGGGPS</sequence>
<accession>A0A218XE18</accession>
<evidence type="ECO:0000313" key="2">
    <source>
        <dbReference type="EMBL" id="OWM83445.1"/>
    </source>
</evidence>
<evidence type="ECO:0000256" key="1">
    <source>
        <dbReference type="SAM" id="MobiDB-lite"/>
    </source>
</evidence>
<dbReference type="EMBL" id="MTKT01001932">
    <property type="protein sequence ID" value="OWM83445.1"/>
    <property type="molecule type" value="Genomic_DNA"/>
</dbReference>
<feature type="region of interest" description="Disordered" evidence="1">
    <location>
        <begin position="1"/>
        <end position="68"/>
    </location>
</feature>